<sequence precursor="true">MHRFAPPVVAAAVAVLLCLVSAVPSAAAPIHHITVDGQFGDWAAVPSYSDPTNDQHDTDHDGPLDVPAYVNHPDVDILQYKFTHDADNLYAYFRARGNIGATQTQSPGKRAGRYYVILTIDVDDDDVTGYPIHEGGYYPTSDGYDMNMEIEYFNGTFNTGHYLNHGALTAADLPGMEAQQKQGIVDVKPGVYDHYTQWVMFDDPSAGDHNLGDGTSITFVKDQGPVHQGIIRASISPDGHEIEMVAPFQGFMSYPGANPGERGDWIMALGKTIDISFSLEASGELHAPSGNGTWASDTAEPIVGYYLGVPEPSTLALALLAMTGVLRRTPSSPRLRRRVGHHTGTRHLS</sequence>
<evidence type="ECO:0008006" key="4">
    <source>
        <dbReference type="Google" id="ProtNLM"/>
    </source>
</evidence>
<accession>A0A517U3W5</accession>
<evidence type="ECO:0000256" key="1">
    <source>
        <dbReference type="SAM" id="SignalP"/>
    </source>
</evidence>
<organism evidence="2 3">
    <name type="scientific">Lacipirellula limnantheis</name>
    <dbReference type="NCBI Taxonomy" id="2528024"/>
    <lineage>
        <taxon>Bacteria</taxon>
        <taxon>Pseudomonadati</taxon>
        <taxon>Planctomycetota</taxon>
        <taxon>Planctomycetia</taxon>
        <taxon>Pirellulales</taxon>
        <taxon>Lacipirellulaceae</taxon>
        <taxon>Lacipirellula</taxon>
    </lineage>
</organism>
<keyword evidence="3" id="KW-1185">Reference proteome</keyword>
<dbReference type="OrthoDB" id="266780at2"/>
<name>A0A517U3W5_9BACT</name>
<dbReference type="AlphaFoldDB" id="A0A517U3W5"/>
<dbReference type="RefSeq" id="WP_145434983.1">
    <property type="nucleotide sequence ID" value="NZ_CP036339.1"/>
</dbReference>
<feature type="signal peptide" evidence="1">
    <location>
        <begin position="1"/>
        <end position="27"/>
    </location>
</feature>
<keyword evidence="1" id="KW-0732">Signal</keyword>
<dbReference type="Proteomes" id="UP000317909">
    <property type="component" value="Chromosome"/>
</dbReference>
<reference evidence="2 3" key="1">
    <citation type="submission" date="2019-02" db="EMBL/GenBank/DDBJ databases">
        <title>Deep-cultivation of Planctomycetes and their phenomic and genomic characterization uncovers novel biology.</title>
        <authorList>
            <person name="Wiegand S."/>
            <person name="Jogler M."/>
            <person name="Boedeker C."/>
            <person name="Pinto D."/>
            <person name="Vollmers J."/>
            <person name="Rivas-Marin E."/>
            <person name="Kohn T."/>
            <person name="Peeters S.H."/>
            <person name="Heuer A."/>
            <person name="Rast P."/>
            <person name="Oberbeckmann S."/>
            <person name="Bunk B."/>
            <person name="Jeske O."/>
            <person name="Meyerdierks A."/>
            <person name="Storesund J.E."/>
            <person name="Kallscheuer N."/>
            <person name="Luecker S."/>
            <person name="Lage O.M."/>
            <person name="Pohl T."/>
            <person name="Merkel B.J."/>
            <person name="Hornburger P."/>
            <person name="Mueller R.-W."/>
            <person name="Bruemmer F."/>
            <person name="Labrenz M."/>
            <person name="Spormann A.M."/>
            <person name="Op den Camp H."/>
            <person name="Overmann J."/>
            <person name="Amann R."/>
            <person name="Jetten M.S.M."/>
            <person name="Mascher T."/>
            <person name="Medema M.H."/>
            <person name="Devos D.P."/>
            <person name="Kaster A.-K."/>
            <person name="Ovreas L."/>
            <person name="Rohde M."/>
            <person name="Galperin M.Y."/>
            <person name="Jogler C."/>
        </authorList>
    </citation>
    <scope>NUCLEOTIDE SEQUENCE [LARGE SCALE GENOMIC DNA]</scope>
    <source>
        <strain evidence="2 3">I41</strain>
    </source>
</reference>
<dbReference type="EMBL" id="CP036339">
    <property type="protein sequence ID" value="QDT75318.1"/>
    <property type="molecule type" value="Genomic_DNA"/>
</dbReference>
<proteinExistence type="predicted"/>
<protein>
    <recommendedName>
        <fullName evidence="4">PEP-CTERM protein-sorting domain-containing protein</fullName>
    </recommendedName>
</protein>
<dbReference type="KEGG" id="llh:I41_45280"/>
<evidence type="ECO:0000313" key="2">
    <source>
        <dbReference type="EMBL" id="QDT75318.1"/>
    </source>
</evidence>
<feature type="chain" id="PRO_5021905226" description="PEP-CTERM protein-sorting domain-containing protein" evidence="1">
    <location>
        <begin position="28"/>
        <end position="349"/>
    </location>
</feature>
<evidence type="ECO:0000313" key="3">
    <source>
        <dbReference type="Proteomes" id="UP000317909"/>
    </source>
</evidence>
<gene>
    <name evidence="2" type="ORF">I41_45280</name>
</gene>